<dbReference type="PANTHER" id="PTHR48099">
    <property type="entry name" value="C-1-TETRAHYDROFOLATE SYNTHASE, CYTOPLASMIC-RELATED"/>
    <property type="match status" value="1"/>
</dbReference>
<keyword evidence="7" id="KW-0601">Photorespiration</keyword>
<dbReference type="Gene3D" id="3.40.50.720">
    <property type="entry name" value="NAD(P)-binding Rossmann-like Domain"/>
    <property type="match status" value="1"/>
</dbReference>
<dbReference type="Pfam" id="PF02882">
    <property type="entry name" value="THF_DHG_CYH_C"/>
    <property type="match status" value="1"/>
</dbReference>
<dbReference type="PRINTS" id="PR00085">
    <property type="entry name" value="THFDHDRGNASE"/>
</dbReference>
<dbReference type="Proteomes" id="UP000467840">
    <property type="component" value="Unassembled WGS sequence"/>
</dbReference>
<evidence type="ECO:0000313" key="14">
    <source>
        <dbReference type="Proteomes" id="UP000467840"/>
    </source>
</evidence>
<evidence type="ECO:0000256" key="8">
    <source>
        <dbReference type="ARBA" id="ARBA00023268"/>
    </source>
</evidence>
<dbReference type="PANTHER" id="PTHR48099:SF5">
    <property type="entry name" value="C-1-TETRAHYDROFOLATE SYNTHASE, CYTOPLASMIC"/>
    <property type="match status" value="1"/>
</dbReference>
<dbReference type="GO" id="GO:0035999">
    <property type="term" value="P:tetrahydrofolate interconversion"/>
    <property type="evidence" value="ECO:0007669"/>
    <property type="project" value="TreeGrafter"/>
</dbReference>
<organism evidence="13 14">
    <name type="scientific">Hevea brasiliensis</name>
    <name type="common">Para rubber tree</name>
    <name type="synonym">Siphonia brasiliensis</name>
    <dbReference type="NCBI Taxonomy" id="3981"/>
    <lineage>
        <taxon>Eukaryota</taxon>
        <taxon>Viridiplantae</taxon>
        <taxon>Streptophyta</taxon>
        <taxon>Embryophyta</taxon>
        <taxon>Tracheophyta</taxon>
        <taxon>Spermatophyta</taxon>
        <taxon>Magnoliopsida</taxon>
        <taxon>eudicotyledons</taxon>
        <taxon>Gunneridae</taxon>
        <taxon>Pentapetalae</taxon>
        <taxon>rosids</taxon>
        <taxon>fabids</taxon>
        <taxon>Malpighiales</taxon>
        <taxon>Euphorbiaceae</taxon>
        <taxon>Crotonoideae</taxon>
        <taxon>Micrandreae</taxon>
        <taxon>Hevea</taxon>
    </lineage>
</organism>
<dbReference type="GO" id="GO:0005829">
    <property type="term" value="C:cytosol"/>
    <property type="evidence" value="ECO:0007669"/>
    <property type="project" value="TreeGrafter"/>
</dbReference>
<proteinExistence type="inferred from homology"/>
<dbReference type="GO" id="GO:0004488">
    <property type="term" value="F:methylenetetrahydrofolate dehydrogenase (NADP+) activity"/>
    <property type="evidence" value="ECO:0007669"/>
    <property type="project" value="UniProtKB-EC"/>
</dbReference>
<evidence type="ECO:0000256" key="11">
    <source>
        <dbReference type="ARBA" id="ARBA00061364"/>
    </source>
</evidence>
<evidence type="ECO:0000256" key="9">
    <source>
        <dbReference type="ARBA" id="ARBA00052194"/>
    </source>
</evidence>
<evidence type="ECO:0000256" key="1">
    <source>
        <dbReference type="ARBA" id="ARBA00004777"/>
    </source>
</evidence>
<evidence type="ECO:0000256" key="4">
    <source>
        <dbReference type="ARBA" id="ARBA00022801"/>
    </source>
</evidence>
<dbReference type="InterPro" id="IPR002509">
    <property type="entry name" value="NODB_dom"/>
</dbReference>
<evidence type="ECO:0000259" key="12">
    <source>
        <dbReference type="PROSITE" id="PS51677"/>
    </source>
</evidence>
<keyword evidence="3" id="KW-0554">One-carbon metabolism</keyword>
<accession>A0A6A6JYJ9</accession>
<reference evidence="13 14" key="1">
    <citation type="journal article" date="2020" name="Mol. Plant">
        <title>The Chromosome-Based Rubber Tree Genome Provides New Insights into Spurge Genome Evolution and Rubber Biosynthesis.</title>
        <authorList>
            <person name="Liu J."/>
            <person name="Shi C."/>
            <person name="Shi C.C."/>
            <person name="Li W."/>
            <person name="Zhang Q.J."/>
            <person name="Zhang Y."/>
            <person name="Li K."/>
            <person name="Lu H.F."/>
            <person name="Shi C."/>
            <person name="Zhu S.T."/>
            <person name="Xiao Z.Y."/>
            <person name="Nan H."/>
            <person name="Yue Y."/>
            <person name="Zhu X.G."/>
            <person name="Wu Y."/>
            <person name="Hong X.N."/>
            <person name="Fan G.Y."/>
            <person name="Tong Y."/>
            <person name="Zhang D."/>
            <person name="Mao C.L."/>
            <person name="Liu Y.L."/>
            <person name="Hao S.J."/>
            <person name="Liu W.Q."/>
            <person name="Lv M.Q."/>
            <person name="Zhang H.B."/>
            <person name="Liu Y."/>
            <person name="Hu-Tang G.R."/>
            <person name="Wang J.P."/>
            <person name="Wang J.H."/>
            <person name="Sun Y.H."/>
            <person name="Ni S.B."/>
            <person name="Chen W.B."/>
            <person name="Zhang X.C."/>
            <person name="Jiao Y.N."/>
            <person name="Eichler E.E."/>
            <person name="Li G.H."/>
            <person name="Liu X."/>
            <person name="Gao L.Z."/>
        </authorList>
    </citation>
    <scope>NUCLEOTIDE SEQUENCE [LARGE SCALE GENOMIC DNA]</scope>
    <source>
        <strain evidence="14">cv. GT1</strain>
        <tissue evidence="13">Leaf</tissue>
    </source>
</reference>
<dbReference type="FunFam" id="3.40.50.720:FF:000006">
    <property type="entry name" value="Bifunctional protein FolD"/>
    <property type="match status" value="1"/>
</dbReference>
<gene>
    <name evidence="13" type="ORF">GH714_042505</name>
</gene>
<dbReference type="HAMAP" id="MF_01576">
    <property type="entry name" value="THF_DHG_CYH"/>
    <property type="match status" value="1"/>
</dbReference>
<dbReference type="SUPFAM" id="SSF53223">
    <property type="entry name" value="Aminoacid dehydrogenase-like, N-terminal domain"/>
    <property type="match status" value="1"/>
</dbReference>
<comment type="similarity">
    <text evidence="11">Belongs to the tetrahydrofolate dehydrogenase/cyclohydrolase family.</text>
</comment>
<dbReference type="InterPro" id="IPR020867">
    <property type="entry name" value="THF_DH/CycHdrlase_CS"/>
</dbReference>
<comment type="pathway">
    <text evidence="1">One-carbon metabolism; tetrahydrofolate interconversion.</text>
</comment>
<dbReference type="FunFam" id="3.40.50.10860:FF:000005">
    <property type="entry name" value="C-1-tetrahydrofolate synthase, cytoplasmic, putative"/>
    <property type="match status" value="1"/>
</dbReference>
<dbReference type="InterPro" id="IPR011330">
    <property type="entry name" value="Glyco_hydro/deAcase_b/a-brl"/>
</dbReference>
<dbReference type="Gene3D" id="3.20.20.370">
    <property type="entry name" value="Glycoside hydrolase/deacetylase"/>
    <property type="match status" value="1"/>
</dbReference>
<dbReference type="AlphaFoldDB" id="A0A6A6JYJ9"/>
<dbReference type="CDD" id="cd01080">
    <property type="entry name" value="NAD_bind_m-THF_DH_Cyclohyd"/>
    <property type="match status" value="1"/>
</dbReference>
<dbReference type="GO" id="GO:0005975">
    <property type="term" value="P:carbohydrate metabolic process"/>
    <property type="evidence" value="ECO:0007669"/>
    <property type="project" value="InterPro"/>
</dbReference>
<keyword evidence="14" id="KW-1185">Reference proteome</keyword>
<dbReference type="SUPFAM" id="SSF88713">
    <property type="entry name" value="Glycoside hydrolase/deacetylase"/>
    <property type="match status" value="1"/>
</dbReference>
<dbReference type="InterPro" id="IPR020630">
    <property type="entry name" value="THF_DH/CycHdrlase_cat_dom"/>
</dbReference>
<dbReference type="PROSITE" id="PS00767">
    <property type="entry name" value="THF_DHG_CYH_2"/>
    <property type="match status" value="1"/>
</dbReference>
<dbReference type="SUPFAM" id="SSF51735">
    <property type="entry name" value="NAD(P)-binding Rossmann-fold domains"/>
    <property type="match status" value="1"/>
</dbReference>
<feature type="domain" description="NodB homology" evidence="12">
    <location>
        <begin position="21"/>
        <end position="221"/>
    </location>
</feature>
<evidence type="ECO:0000256" key="7">
    <source>
        <dbReference type="ARBA" id="ARBA00023238"/>
    </source>
</evidence>
<dbReference type="GO" id="GO:0004477">
    <property type="term" value="F:methenyltetrahydrofolate cyclohydrolase activity"/>
    <property type="evidence" value="ECO:0007669"/>
    <property type="project" value="TreeGrafter"/>
</dbReference>
<keyword evidence="6" id="KW-0560">Oxidoreductase</keyword>
<dbReference type="PROSITE" id="PS00766">
    <property type="entry name" value="THF_DHG_CYH_1"/>
    <property type="match status" value="1"/>
</dbReference>
<evidence type="ECO:0000256" key="3">
    <source>
        <dbReference type="ARBA" id="ARBA00022563"/>
    </source>
</evidence>
<evidence type="ECO:0000313" key="13">
    <source>
        <dbReference type="EMBL" id="KAF2281681.1"/>
    </source>
</evidence>
<protein>
    <recommendedName>
        <fullName evidence="12">NodB homology domain-containing protein</fullName>
    </recommendedName>
</protein>
<dbReference type="InterPro" id="IPR036291">
    <property type="entry name" value="NAD(P)-bd_dom_sf"/>
</dbReference>
<dbReference type="Pfam" id="PF01522">
    <property type="entry name" value="Polysacc_deac_1"/>
    <property type="match status" value="1"/>
</dbReference>
<evidence type="ECO:0000256" key="2">
    <source>
        <dbReference type="ARBA" id="ARBA00011738"/>
    </source>
</evidence>
<keyword evidence="5" id="KW-0521">NADP</keyword>
<comment type="function">
    <text evidence="10">Catalyzes the oxidation of 5,10-methylenetetrahydrofolate to 5,10-methenyltetrahydrofolate and then the hydrolysis of 5,10-methenyltetrahydrofolate to 10-formyltetrahydrofolate.</text>
</comment>
<dbReference type="InterPro" id="IPR046346">
    <property type="entry name" value="Aminoacid_DH-like_N_sf"/>
</dbReference>
<dbReference type="Gene3D" id="3.40.50.10860">
    <property type="entry name" value="Leucine Dehydrogenase, chain A, domain 1"/>
    <property type="match status" value="1"/>
</dbReference>
<evidence type="ECO:0000256" key="10">
    <source>
        <dbReference type="ARBA" id="ARBA00058319"/>
    </source>
</evidence>
<sequence>MGANGKRGNIRSVSLRPDVGKVVALTFDFCELSTKTAGYDGRVIDFLRQRGIPATLFLGGKWMKTHQERAMQLIADPLFEIGNHAWTHGNFALLPVKDATEQVMCTERQYEILRDAIGARLHDGISREEFEKIPKSLSLFRLPYGRVADANLDLLHKIGVRVIQWNIVVPEWERISDKFVSGMGIRRGSILLMHATSVPPYTLENLEVIVGFLQKEGYSFATVTELLDMGSPNVHTEGYFRHSGDNVFLDNRYVRYGTAHPPPVGLCLGAVGSPPLEATIGGTICLWCLSRVRGLVREIIDGKLVARGLLDRLRVSVDRLRVEHGIVPHLVVVIVGDDPASKLYVGNKQRKAEELGLQSRTIALEYNTSQEELLRIIDELNGDAAVHGILVQLPLPKHINKELVINAISPEKDVDGFHNSNAGKLATGQLDCMIPCTPQGCIHLIKTVKQDLAGSNAVVVGRSNIVGKPVALLLLYENCTVTVLHSASLNIEEHCLRADIIVAAVGKACFIKASWIKPGAIVIDVGINLVEEGQKNRFVGDVEFEGLQDVPCLVTPVPGGVGPMTIAFLLVNTVLGACKQCGIDHENIRSSLLQ</sequence>
<comment type="subunit">
    <text evidence="2">Homodimer.</text>
</comment>
<dbReference type="GO" id="GO:0009853">
    <property type="term" value="P:photorespiration"/>
    <property type="evidence" value="ECO:0007669"/>
    <property type="project" value="UniProtKB-KW"/>
</dbReference>
<dbReference type="InterPro" id="IPR020631">
    <property type="entry name" value="THF_DH/CycHdrlase_NAD-bd_dom"/>
</dbReference>
<dbReference type="InterPro" id="IPR000672">
    <property type="entry name" value="THF_DH/CycHdrlase"/>
</dbReference>
<keyword evidence="8" id="KW-0511">Multifunctional enzyme</keyword>
<evidence type="ECO:0000256" key="6">
    <source>
        <dbReference type="ARBA" id="ARBA00023002"/>
    </source>
</evidence>
<evidence type="ECO:0000256" key="5">
    <source>
        <dbReference type="ARBA" id="ARBA00022857"/>
    </source>
</evidence>
<dbReference type="Pfam" id="PF00763">
    <property type="entry name" value="THF_DHG_CYH"/>
    <property type="match status" value="1"/>
</dbReference>
<comment type="catalytic activity">
    <reaction evidence="9">
        <text>(6R)-5,10-methylene-5,6,7,8-tetrahydrofolate + NADP(+) = (6R)-5,10-methenyltetrahydrofolate + NADPH</text>
        <dbReference type="Rhea" id="RHEA:22812"/>
        <dbReference type="ChEBI" id="CHEBI:15636"/>
        <dbReference type="ChEBI" id="CHEBI:57455"/>
        <dbReference type="ChEBI" id="CHEBI:57783"/>
        <dbReference type="ChEBI" id="CHEBI:58349"/>
        <dbReference type="EC" id="1.5.1.5"/>
    </reaction>
</comment>
<comment type="caution">
    <text evidence="13">The sequence shown here is derived from an EMBL/GenBank/DDBJ whole genome shotgun (WGS) entry which is preliminary data.</text>
</comment>
<keyword evidence="4" id="KW-0378">Hydrolase</keyword>
<dbReference type="EMBL" id="JAAGAX010000511">
    <property type="protein sequence ID" value="KAF2281681.1"/>
    <property type="molecule type" value="Genomic_DNA"/>
</dbReference>
<dbReference type="PROSITE" id="PS51677">
    <property type="entry name" value="NODB"/>
    <property type="match status" value="1"/>
</dbReference>
<name>A0A6A6JYJ9_HEVBR</name>